<protein>
    <submittedName>
        <fullName evidence="2">Low-density lipoprotein receptor</fullName>
    </submittedName>
</protein>
<feature type="region of interest" description="Disordered" evidence="1">
    <location>
        <begin position="48"/>
        <end position="85"/>
    </location>
</feature>
<keyword evidence="2" id="KW-0675">Receptor</keyword>
<proteinExistence type="predicted"/>
<feature type="compositionally biased region" description="Basic and acidic residues" evidence="1">
    <location>
        <begin position="65"/>
        <end position="75"/>
    </location>
</feature>
<reference evidence="2" key="1">
    <citation type="submission" date="2023-04" db="EMBL/GenBank/DDBJ databases">
        <title>Chromosome-level genome of Chaenocephalus aceratus.</title>
        <authorList>
            <person name="Park H."/>
        </authorList>
    </citation>
    <scope>NUCLEOTIDE SEQUENCE</scope>
    <source>
        <strain evidence="2">DE</strain>
        <tissue evidence="2">Muscle</tissue>
    </source>
</reference>
<keyword evidence="2" id="KW-0449">Lipoprotein</keyword>
<dbReference type="AlphaFoldDB" id="A0AAD9B743"/>
<evidence type="ECO:0000313" key="2">
    <source>
        <dbReference type="EMBL" id="KAK1878475.1"/>
    </source>
</evidence>
<accession>A0AAD9B743</accession>
<evidence type="ECO:0000313" key="3">
    <source>
        <dbReference type="Proteomes" id="UP001228049"/>
    </source>
</evidence>
<organism evidence="2 3">
    <name type="scientific">Dissostichus eleginoides</name>
    <name type="common">Patagonian toothfish</name>
    <name type="synonym">Dissostichus amissus</name>
    <dbReference type="NCBI Taxonomy" id="100907"/>
    <lineage>
        <taxon>Eukaryota</taxon>
        <taxon>Metazoa</taxon>
        <taxon>Chordata</taxon>
        <taxon>Craniata</taxon>
        <taxon>Vertebrata</taxon>
        <taxon>Euteleostomi</taxon>
        <taxon>Actinopterygii</taxon>
        <taxon>Neopterygii</taxon>
        <taxon>Teleostei</taxon>
        <taxon>Neoteleostei</taxon>
        <taxon>Acanthomorphata</taxon>
        <taxon>Eupercaria</taxon>
        <taxon>Perciformes</taxon>
        <taxon>Notothenioidei</taxon>
        <taxon>Nototheniidae</taxon>
        <taxon>Dissostichus</taxon>
    </lineage>
</organism>
<dbReference type="Proteomes" id="UP001228049">
    <property type="component" value="Unassembled WGS sequence"/>
</dbReference>
<sequence length="85" mass="9501">MLHSICRSSSFLRQYLKVLAQSDQGPTSLFSTKAKIFTSQAIMSEKKRKSTSAAAAVKEPSAKQQKLDPTKEKGWLQDSLKQQNK</sequence>
<name>A0AAD9B743_DISEL</name>
<keyword evidence="3" id="KW-1185">Reference proteome</keyword>
<evidence type="ECO:0000256" key="1">
    <source>
        <dbReference type="SAM" id="MobiDB-lite"/>
    </source>
</evidence>
<dbReference type="EMBL" id="JASDAP010000026">
    <property type="protein sequence ID" value="KAK1878475.1"/>
    <property type="molecule type" value="Genomic_DNA"/>
</dbReference>
<gene>
    <name evidence="2" type="ORF">KUDE01_026604</name>
</gene>
<comment type="caution">
    <text evidence="2">The sequence shown here is derived from an EMBL/GenBank/DDBJ whole genome shotgun (WGS) entry which is preliminary data.</text>
</comment>